<dbReference type="AlphaFoldDB" id="A0ABD1B1A7"/>
<proteinExistence type="predicted"/>
<accession>A0ABD1B1A7</accession>
<gene>
    <name evidence="2" type="ORF">V5N11_020430</name>
</gene>
<evidence type="ECO:0000259" key="1">
    <source>
        <dbReference type="Pfam" id="PF13456"/>
    </source>
</evidence>
<keyword evidence="3" id="KW-1185">Reference proteome</keyword>
<feature type="domain" description="RNase H type-1" evidence="1">
    <location>
        <begin position="2"/>
        <end position="108"/>
    </location>
</feature>
<organism evidence="2 3">
    <name type="scientific">Cardamine amara subsp. amara</name>
    <dbReference type="NCBI Taxonomy" id="228776"/>
    <lineage>
        <taxon>Eukaryota</taxon>
        <taxon>Viridiplantae</taxon>
        <taxon>Streptophyta</taxon>
        <taxon>Embryophyta</taxon>
        <taxon>Tracheophyta</taxon>
        <taxon>Spermatophyta</taxon>
        <taxon>Magnoliopsida</taxon>
        <taxon>eudicotyledons</taxon>
        <taxon>Gunneridae</taxon>
        <taxon>Pentapetalae</taxon>
        <taxon>rosids</taxon>
        <taxon>malvids</taxon>
        <taxon>Brassicales</taxon>
        <taxon>Brassicaceae</taxon>
        <taxon>Cardamineae</taxon>
        <taxon>Cardamine</taxon>
    </lineage>
</organism>
<dbReference type="InterPro" id="IPR002156">
    <property type="entry name" value="RNaseH_domain"/>
</dbReference>
<protein>
    <recommendedName>
        <fullName evidence="1">RNase H type-1 domain-containing protein</fullName>
    </recommendedName>
</protein>
<sequence>MSWVLRDGYEAVRMHSRRAFLNVDSQDEANFPAVIWTAQAMRDHRIDKLILATEAAELVKAVNMPKTWPSFAFQSAKILSLLDNFESWKLILESHGTNRGASLIAQSAAKSSHLQAYVAVGAPGWLENLFEDERSFASV</sequence>
<dbReference type="Proteomes" id="UP001558713">
    <property type="component" value="Unassembled WGS sequence"/>
</dbReference>
<evidence type="ECO:0000313" key="2">
    <source>
        <dbReference type="EMBL" id="KAL1209529.1"/>
    </source>
</evidence>
<name>A0ABD1B1A7_CARAN</name>
<reference evidence="2 3" key="1">
    <citation type="submission" date="2024-04" db="EMBL/GenBank/DDBJ databases">
        <title>Genome assembly C_amara_ONT_v2.</title>
        <authorList>
            <person name="Yant L."/>
            <person name="Moore C."/>
            <person name="Slenker M."/>
        </authorList>
    </citation>
    <scope>NUCLEOTIDE SEQUENCE [LARGE SCALE GENOMIC DNA]</scope>
    <source>
        <tissue evidence="2">Leaf</tissue>
    </source>
</reference>
<comment type="caution">
    <text evidence="2">The sequence shown here is derived from an EMBL/GenBank/DDBJ whole genome shotgun (WGS) entry which is preliminary data.</text>
</comment>
<dbReference type="EMBL" id="JBANAX010000415">
    <property type="protein sequence ID" value="KAL1209529.1"/>
    <property type="molecule type" value="Genomic_DNA"/>
</dbReference>
<dbReference type="Pfam" id="PF13456">
    <property type="entry name" value="RVT_3"/>
    <property type="match status" value="1"/>
</dbReference>
<evidence type="ECO:0000313" key="3">
    <source>
        <dbReference type="Proteomes" id="UP001558713"/>
    </source>
</evidence>